<name>A0A812SL02_9DINO</name>
<dbReference type="PANTHER" id="PTHR47447:SF17">
    <property type="entry name" value="OS12G0638900 PROTEIN"/>
    <property type="match status" value="1"/>
</dbReference>
<feature type="repeat" description="PPR" evidence="2">
    <location>
        <begin position="383"/>
        <end position="417"/>
    </location>
</feature>
<proteinExistence type="predicted"/>
<feature type="repeat" description="PPR" evidence="2">
    <location>
        <begin position="208"/>
        <end position="242"/>
    </location>
</feature>
<sequence length="446" mass="49622">MRGFRVSVSWDSSDAHRAISVLEEVERRSLELNVIPCNAVLSALAKCSQWLRAVQALWKMQAKRIQPDDFSFGAAITALEKAGCWQHAIGMWMQIEANQVRPNLIHCNSAISACEKAGAWEAAYDMLVMLQSIALRADAITCSAVISACEKGDCWEQSLDLLAWMGRTHLEADVICCNGVISACEKGGRWEQALLILRSVTASALRPTRNTFNAAIRACGRDGQWQNALLLLGEMEHVVLTPDVVTYGAAICSCDREESWEVAMALLSQAQVRVSEWETLDGPTWHYFAQNLCENLADDCEVPVRLEGIDRHTCPTPLWDALLNLQTDLPGEPALLILENMEALGVPRGQISFNTCMHALEEQWACSLQLLARLRRDPRVGPDQTTYTLFFKALVLREQWEEALQALDDMKDDSVPPTAFRRARRATSAAAEDALQMQPDPCCEAF</sequence>
<feature type="repeat" description="PPR" evidence="2">
    <location>
        <begin position="173"/>
        <end position="207"/>
    </location>
</feature>
<protein>
    <recommendedName>
        <fullName evidence="5">Pentatricopeptide repeat-containing protein, chloroplastic</fullName>
    </recommendedName>
</protein>
<evidence type="ECO:0000313" key="4">
    <source>
        <dbReference type="Proteomes" id="UP000604046"/>
    </source>
</evidence>
<dbReference type="OrthoDB" id="428052at2759"/>
<dbReference type="EMBL" id="CAJNDS010002473">
    <property type="protein sequence ID" value="CAE7490320.1"/>
    <property type="molecule type" value="Genomic_DNA"/>
</dbReference>
<evidence type="ECO:0000256" key="2">
    <source>
        <dbReference type="PROSITE-ProRule" id="PRU00708"/>
    </source>
</evidence>
<dbReference type="NCBIfam" id="TIGR00756">
    <property type="entry name" value="PPR"/>
    <property type="match status" value="2"/>
</dbReference>
<dbReference type="Gene3D" id="1.25.40.10">
    <property type="entry name" value="Tetratricopeptide repeat domain"/>
    <property type="match status" value="3"/>
</dbReference>
<dbReference type="InterPro" id="IPR002885">
    <property type="entry name" value="PPR_rpt"/>
</dbReference>
<gene>
    <name evidence="3" type="ORF">SNAT2548_LOCUS27493</name>
</gene>
<reference evidence="3" key="1">
    <citation type="submission" date="2021-02" db="EMBL/GenBank/DDBJ databases">
        <authorList>
            <person name="Dougan E. K."/>
            <person name="Rhodes N."/>
            <person name="Thang M."/>
            <person name="Chan C."/>
        </authorList>
    </citation>
    <scope>NUCLEOTIDE SEQUENCE</scope>
</reference>
<dbReference type="PROSITE" id="PS51375">
    <property type="entry name" value="PPR"/>
    <property type="match status" value="4"/>
</dbReference>
<evidence type="ECO:0000313" key="3">
    <source>
        <dbReference type="EMBL" id="CAE7490320.1"/>
    </source>
</evidence>
<dbReference type="Proteomes" id="UP000604046">
    <property type="component" value="Unassembled WGS sequence"/>
</dbReference>
<comment type="caution">
    <text evidence="3">The sequence shown here is derived from an EMBL/GenBank/DDBJ whole genome shotgun (WGS) entry which is preliminary data.</text>
</comment>
<evidence type="ECO:0008006" key="5">
    <source>
        <dbReference type="Google" id="ProtNLM"/>
    </source>
</evidence>
<dbReference type="PANTHER" id="PTHR47447">
    <property type="entry name" value="OS03G0856100 PROTEIN"/>
    <property type="match status" value="1"/>
</dbReference>
<feature type="repeat" description="PPR" evidence="2">
    <location>
        <begin position="33"/>
        <end position="67"/>
    </location>
</feature>
<accession>A0A812SL02</accession>
<dbReference type="InterPro" id="IPR011990">
    <property type="entry name" value="TPR-like_helical_dom_sf"/>
</dbReference>
<dbReference type="Pfam" id="PF13812">
    <property type="entry name" value="PPR_3"/>
    <property type="match status" value="2"/>
</dbReference>
<keyword evidence="1" id="KW-0677">Repeat</keyword>
<keyword evidence="4" id="KW-1185">Reference proteome</keyword>
<dbReference type="Pfam" id="PF01535">
    <property type="entry name" value="PPR"/>
    <property type="match status" value="1"/>
</dbReference>
<evidence type="ECO:0000256" key="1">
    <source>
        <dbReference type="ARBA" id="ARBA00022737"/>
    </source>
</evidence>
<organism evidence="3 4">
    <name type="scientific">Symbiodinium natans</name>
    <dbReference type="NCBI Taxonomy" id="878477"/>
    <lineage>
        <taxon>Eukaryota</taxon>
        <taxon>Sar</taxon>
        <taxon>Alveolata</taxon>
        <taxon>Dinophyceae</taxon>
        <taxon>Suessiales</taxon>
        <taxon>Symbiodiniaceae</taxon>
        <taxon>Symbiodinium</taxon>
    </lineage>
</organism>
<dbReference type="AlphaFoldDB" id="A0A812SL02"/>